<dbReference type="InterPro" id="IPR050662">
    <property type="entry name" value="Sec-metab_biosynth-thioest"/>
</dbReference>
<dbReference type="KEGG" id="ovi:T265_01709"/>
<dbReference type="EMBL" id="KL596636">
    <property type="protein sequence ID" value="KER32292.1"/>
    <property type="molecule type" value="Genomic_DNA"/>
</dbReference>
<reference evidence="5 6" key="1">
    <citation type="submission" date="2013-11" db="EMBL/GenBank/DDBJ databases">
        <title>Opisthorchis viverrini - life in the bile duct.</title>
        <authorList>
            <person name="Young N.D."/>
            <person name="Nagarajan N."/>
            <person name="Lin S.J."/>
            <person name="Korhonen P.K."/>
            <person name="Jex A.R."/>
            <person name="Hall R.S."/>
            <person name="Safavi-Hemami H."/>
            <person name="Kaewkong W."/>
            <person name="Bertrand D."/>
            <person name="Gao S."/>
            <person name="Seet Q."/>
            <person name="Wongkham S."/>
            <person name="Teh B.T."/>
            <person name="Wongkham C."/>
            <person name="Intapan P.M."/>
            <person name="Maleewong W."/>
            <person name="Yang X."/>
            <person name="Hu M."/>
            <person name="Wang Z."/>
            <person name="Hofmann A."/>
            <person name="Sternberg P.W."/>
            <person name="Tan P."/>
            <person name="Wang J."/>
            <person name="Gasser R.B."/>
        </authorList>
    </citation>
    <scope>NUCLEOTIDE SEQUENCE [LARGE SCALE GENOMIC DNA]</scope>
</reference>
<protein>
    <recommendedName>
        <fullName evidence="4">Metallo-beta-lactamase domain-containing protein</fullName>
    </recommendedName>
</protein>
<dbReference type="STRING" id="6198.A0A075A222"/>
<dbReference type="CTD" id="20315897"/>
<dbReference type="AlphaFoldDB" id="A0A075A222"/>
<dbReference type="InterPro" id="IPR047921">
    <property type="entry name" value="LACTB2-like_MBL-fold"/>
</dbReference>
<keyword evidence="2" id="KW-0378">Hydrolase</keyword>
<dbReference type="PANTHER" id="PTHR23131">
    <property type="entry name" value="ENDORIBONUCLEASE LACTB2"/>
    <property type="match status" value="1"/>
</dbReference>
<accession>A0A075A222</accession>
<gene>
    <name evidence="5" type="ORF">T265_01709</name>
</gene>
<dbReference type="PANTHER" id="PTHR23131:SF0">
    <property type="entry name" value="ENDORIBONUCLEASE LACTB2"/>
    <property type="match status" value="1"/>
</dbReference>
<dbReference type="Gene3D" id="3.60.15.10">
    <property type="entry name" value="Ribonuclease Z/Hydroxyacylglutathione hydrolase-like"/>
    <property type="match status" value="1"/>
</dbReference>
<evidence type="ECO:0000256" key="1">
    <source>
        <dbReference type="ARBA" id="ARBA00022723"/>
    </source>
</evidence>
<evidence type="ECO:0000256" key="3">
    <source>
        <dbReference type="ARBA" id="ARBA00022833"/>
    </source>
</evidence>
<dbReference type="SUPFAM" id="SSF56281">
    <property type="entry name" value="Metallo-hydrolase/oxidoreductase"/>
    <property type="match status" value="1"/>
</dbReference>
<dbReference type="Proteomes" id="UP000054324">
    <property type="component" value="Unassembled WGS sequence"/>
</dbReference>
<evidence type="ECO:0000313" key="6">
    <source>
        <dbReference type="Proteomes" id="UP000054324"/>
    </source>
</evidence>
<proteinExistence type="predicted"/>
<dbReference type="GeneID" id="20315897"/>
<evidence type="ECO:0000313" key="5">
    <source>
        <dbReference type="EMBL" id="KER32292.1"/>
    </source>
</evidence>
<dbReference type="SMART" id="SM00849">
    <property type="entry name" value="Lactamase_B"/>
    <property type="match status" value="1"/>
</dbReference>
<dbReference type="OrthoDB" id="17458at2759"/>
<organism evidence="5 6">
    <name type="scientific">Opisthorchis viverrini</name>
    <name type="common">Southeast Asian liver fluke</name>
    <dbReference type="NCBI Taxonomy" id="6198"/>
    <lineage>
        <taxon>Eukaryota</taxon>
        <taxon>Metazoa</taxon>
        <taxon>Spiralia</taxon>
        <taxon>Lophotrochozoa</taxon>
        <taxon>Platyhelminthes</taxon>
        <taxon>Trematoda</taxon>
        <taxon>Digenea</taxon>
        <taxon>Opisthorchiida</taxon>
        <taxon>Opisthorchiata</taxon>
        <taxon>Opisthorchiidae</taxon>
        <taxon>Opisthorchis</taxon>
    </lineage>
</organism>
<dbReference type="InterPro" id="IPR001279">
    <property type="entry name" value="Metallo-B-lactamas"/>
</dbReference>
<feature type="domain" description="Metallo-beta-lactamase" evidence="4">
    <location>
        <begin position="33"/>
        <end position="231"/>
    </location>
</feature>
<dbReference type="RefSeq" id="XP_009164039.1">
    <property type="nucleotide sequence ID" value="XM_009165775.1"/>
</dbReference>
<dbReference type="InterPro" id="IPR036866">
    <property type="entry name" value="RibonucZ/Hydroxyglut_hydro"/>
</dbReference>
<evidence type="ECO:0000259" key="4">
    <source>
        <dbReference type="SMART" id="SM00849"/>
    </source>
</evidence>
<dbReference type="CDD" id="cd07722">
    <property type="entry name" value="LACTB2-like_MBL-fold"/>
    <property type="match status" value="1"/>
</dbReference>
<keyword evidence="1" id="KW-0479">Metal-binding</keyword>
<dbReference type="Pfam" id="PF00753">
    <property type="entry name" value="Lactamase_B"/>
    <property type="match status" value="1"/>
</dbReference>
<dbReference type="GO" id="GO:0046872">
    <property type="term" value="F:metal ion binding"/>
    <property type="evidence" value="ECO:0007669"/>
    <property type="project" value="UniProtKB-KW"/>
</dbReference>
<keyword evidence="6" id="KW-1185">Reference proteome</keyword>
<name>A0A075A222_OPIVI</name>
<sequence length="370" mass="40834">MFVSLPPISSVTKLTPFVTRILGHNPGPHTLQGTNSYVVGASSLSRVLIDTTSKGRGLQNYLDSLKTELELCTTATPLSAVLLTHWHPDHTEGVGAVLDLVHEIARRNTGITKPIPVYKFPGGPNLKKLNFYQGDICDLEADQCIPVPVSDSNAVHIRVIPCPGHSVDHVCFALERNGSPVCLFTGDTILGHGSTTVQDLPAYMNSLCVLRALVERTMGQSEEPLLLLPSHGVESNDALGKVDEYIVNRQSRINKTMEFLQSQPLDRWFNESDVMQYVYPEVPESLKLDAMLNLRHSLFWIASGRGQNDQPFSLCAVASVGHTRREVTAECYSTLLASAERRILVSQSPPVASDWYDVLCAKWDWKRSST</sequence>
<keyword evidence="3" id="KW-0862">Zinc</keyword>
<evidence type="ECO:0000256" key="2">
    <source>
        <dbReference type="ARBA" id="ARBA00022801"/>
    </source>
</evidence>
<dbReference type="GO" id="GO:0016787">
    <property type="term" value="F:hydrolase activity"/>
    <property type="evidence" value="ECO:0007669"/>
    <property type="project" value="UniProtKB-KW"/>
</dbReference>